<protein>
    <submittedName>
        <fullName evidence="2">Uncharacterized protein</fullName>
    </submittedName>
</protein>
<dbReference type="EMBL" id="JAINUF010000003">
    <property type="protein sequence ID" value="KAJ8368400.1"/>
    <property type="molecule type" value="Genomic_DNA"/>
</dbReference>
<feature type="compositionally biased region" description="Basic and acidic residues" evidence="1">
    <location>
        <begin position="18"/>
        <end position="29"/>
    </location>
</feature>
<sequence length="72" mass="7665">MCFQSPVQRGETSPGMRSTEKGTGGDDRPVYSTVLQKWACPIVELLPPPSASTTVLPAPASQRGDGETLFQT</sequence>
<evidence type="ECO:0000313" key="2">
    <source>
        <dbReference type="EMBL" id="KAJ8368400.1"/>
    </source>
</evidence>
<keyword evidence="3" id="KW-1185">Reference proteome</keyword>
<accession>A0A9Q1J3L6</accession>
<organism evidence="2 3">
    <name type="scientific">Synaphobranchus kaupii</name>
    <name type="common">Kaup's arrowtooth eel</name>
    <dbReference type="NCBI Taxonomy" id="118154"/>
    <lineage>
        <taxon>Eukaryota</taxon>
        <taxon>Metazoa</taxon>
        <taxon>Chordata</taxon>
        <taxon>Craniata</taxon>
        <taxon>Vertebrata</taxon>
        <taxon>Euteleostomi</taxon>
        <taxon>Actinopterygii</taxon>
        <taxon>Neopterygii</taxon>
        <taxon>Teleostei</taxon>
        <taxon>Anguilliformes</taxon>
        <taxon>Synaphobranchidae</taxon>
        <taxon>Synaphobranchus</taxon>
    </lineage>
</organism>
<name>A0A9Q1J3L6_SYNKA</name>
<dbReference type="OrthoDB" id="417891at2759"/>
<evidence type="ECO:0000256" key="1">
    <source>
        <dbReference type="SAM" id="MobiDB-lite"/>
    </source>
</evidence>
<feature type="region of interest" description="Disordered" evidence="1">
    <location>
        <begin position="1"/>
        <end position="30"/>
    </location>
</feature>
<dbReference type="AlphaFoldDB" id="A0A9Q1J3L6"/>
<reference evidence="2" key="1">
    <citation type="journal article" date="2023" name="Science">
        <title>Genome structures resolve the early diversification of teleost fishes.</title>
        <authorList>
            <person name="Parey E."/>
            <person name="Louis A."/>
            <person name="Montfort J."/>
            <person name="Bouchez O."/>
            <person name="Roques C."/>
            <person name="Iampietro C."/>
            <person name="Lluch J."/>
            <person name="Castinel A."/>
            <person name="Donnadieu C."/>
            <person name="Desvignes T."/>
            <person name="Floi Bucao C."/>
            <person name="Jouanno E."/>
            <person name="Wen M."/>
            <person name="Mejri S."/>
            <person name="Dirks R."/>
            <person name="Jansen H."/>
            <person name="Henkel C."/>
            <person name="Chen W.J."/>
            <person name="Zahm M."/>
            <person name="Cabau C."/>
            <person name="Klopp C."/>
            <person name="Thompson A.W."/>
            <person name="Robinson-Rechavi M."/>
            <person name="Braasch I."/>
            <person name="Lecointre G."/>
            <person name="Bobe J."/>
            <person name="Postlethwait J.H."/>
            <person name="Berthelot C."/>
            <person name="Roest Crollius H."/>
            <person name="Guiguen Y."/>
        </authorList>
    </citation>
    <scope>NUCLEOTIDE SEQUENCE</scope>
    <source>
        <strain evidence="2">WJC10195</strain>
    </source>
</reference>
<feature type="region of interest" description="Disordered" evidence="1">
    <location>
        <begin position="49"/>
        <end position="72"/>
    </location>
</feature>
<evidence type="ECO:0000313" key="3">
    <source>
        <dbReference type="Proteomes" id="UP001152622"/>
    </source>
</evidence>
<gene>
    <name evidence="2" type="ORF">SKAU_G00084280</name>
</gene>
<proteinExistence type="predicted"/>
<feature type="compositionally biased region" description="Polar residues" evidence="1">
    <location>
        <begin position="1"/>
        <end position="11"/>
    </location>
</feature>
<dbReference type="Proteomes" id="UP001152622">
    <property type="component" value="Chromosome 3"/>
</dbReference>
<comment type="caution">
    <text evidence="2">The sequence shown here is derived from an EMBL/GenBank/DDBJ whole genome shotgun (WGS) entry which is preliminary data.</text>
</comment>